<sequence>MYKEFLDSKRRLIISISLLLSFFFLLLIFKEKTIQVLNQNKEALKAFSSMIQIEKLRNLDFFIKTQWYGKNFGQFLPLIALIFSYSVFSKEFEKKTFDFLITRKSRKNIFIKKVSSIYINFVLINIIFFIISIITLSMSSFDFQIIDYFKIFIQQTIISSLIIPIAVLISIITQTQIKSFIIPLTIIFLCLTLYFLPNVKIKTPYNFILDPKLIIKNEMDFLPIILSILFSIFLIFFSLKIFEKKDF</sequence>
<dbReference type="GO" id="GO:0140359">
    <property type="term" value="F:ABC-type transporter activity"/>
    <property type="evidence" value="ECO:0007669"/>
    <property type="project" value="InterPro"/>
</dbReference>
<dbReference type="Proteomes" id="UP000245921">
    <property type="component" value="Unassembled WGS sequence"/>
</dbReference>
<keyword evidence="1" id="KW-0472">Membrane</keyword>
<feature type="transmembrane region" description="Helical" evidence="1">
    <location>
        <begin position="12"/>
        <end position="29"/>
    </location>
</feature>
<feature type="transmembrane region" description="Helical" evidence="1">
    <location>
        <begin position="151"/>
        <end position="173"/>
    </location>
</feature>
<protein>
    <submittedName>
        <fullName evidence="2">ABC-2 family transporter</fullName>
    </submittedName>
</protein>
<dbReference type="GO" id="GO:0005886">
    <property type="term" value="C:plasma membrane"/>
    <property type="evidence" value="ECO:0007669"/>
    <property type="project" value="UniProtKB-SubCell"/>
</dbReference>
<evidence type="ECO:0000256" key="1">
    <source>
        <dbReference type="SAM" id="Phobius"/>
    </source>
</evidence>
<dbReference type="EMBL" id="QGGI01000015">
    <property type="protein sequence ID" value="PWJ89322.1"/>
    <property type="molecule type" value="Genomic_DNA"/>
</dbReference>
<dbReference type="Pfam" id="PF12679">
    <property type="entry name" value="ABC2_membrane_2"/>
    <property type="match status" value="1"/>
</dbReference>
<proteinExistence type="predicted"/>
<evidence type="ECO:0000313" key="3">
    <source>
        <dbReference type="Proteomes" id="UP000245921"/>
    </source>
</evidence>
<comment type="caution">
    <text evidence="2">The sequence shown here is derived from an EMBL/GenBank/DDBJ whole genome shotgun (WGS) entry which is preliminary data.</text>
</comment>
<dbReference type="RefSeq" id="WP_109605536.1">
    <property type="nucleotide sequence ID" value="NZ_QGGI01000015.1"/>
</dbReference>
<organism evidence="2 3">
    <name type="scientific">Oceanotoga teriensis</name>
    <dbReference type="NCBI Taxonomy" id="515440"/>
    <lineage>
        <taxon>Bacteria</taxon>
        <taxon>Thermotogati</taxon>
        <taxon>Thermotogota</taxon>
        <taxon>Thermotogae</taxon>
        <taxon>Petrotogales</taxon>
        <taxon>Petrotogaceae</taxon>
        <taxon>Oceanotoga</taxon>
    </lineage>
</organism>
<gene>
    <name evidence="2" type="ORF">C7380_11548</name>
</gene>
<dbReference type="AlphaFoldDB" id="A0AA45C5M8"/>
<evidence type="ECO:0000313" key="2">
    <source>
        <dbReference type="EMBL" id="PWJ89322.1"/>
    </source>
</evidence>
<keyword evidence="3" id="KW-1185">Reference proteome</keyword>
<feature type="transmembrane region" description="Helical" evidence="1">
    <location>
        <begin position="221"/>
        <end position="242"/>
    </location>
</feature>
<feature type="transmembrane region" description="Helical" evidence="1">
    <location>
        <begin position="180"/>
        <end position="201"/>
    </location>
</feature>
<feature type="transmembrane region" description="Helical" evidence="1">
    <location>
        <begin position="72"/>
        <end position="88"/>
    </location>
</feature>
<name>A0AA45C5M8_9BACT</name>
<keyword evidence="1" id="KW-1133">Transmembrane helix</keyword>
<reference evidence="2 3" key="1">
    <citation type="submission" date="2018-05" db="EMBL/GenBank/DDBJ databases">
        <title>Genomic Encyclopedia of Type Strains, Phase IV (KMG-IV): sequencing the most valuable type-strain genomes for metagenomic binning, comparative biology and taxonomic classification.</title>
        <authorList>
            <person name="Goeker M."/>
        </authorList>
    </citation>
    <scope>NUCLEOTIDE SEQUENCE [LARGE SCALE GENOMIC DNA]</scope>
    <source>
        <strain evidence="2 3">DSM 24906</strain>
    </source>
</reference>
<feature type="transmembrane region" description="Helical" evidence="1">
    <location>
        <begin position="117"/>
        <end position="139"/>
    </location>
</feature>
<accession>A0AA45C5M8</accession>
<keyword evidence="1" id="KW-0812">Transmembrane</keyword>